<evidence type="ECO:0000256" key="3">
    <source>
        <dbReference type="ARBA" id="ARBA00047591"/>
    </source>
</evidence>
<feature type="signal peptide" evidence="5">
    <location>
        <begin position="1"/>
        <end position="21"/>
    </location>
</feature>
<evidence type="ECO:0000256" key="1">
    <source>
        <dbReference type="ARBA" id="ARBA00023157"/>
    </source>
</evidence>
<protein>
    <recommendedName>
        <fullName evidence="6">Fungal lipase-type domain-containing protein</fullName>
    </recommendedName>
</protein>
<dbReference type="Proteomes" id="UP000284842">
    <property type="component" value="Unassembled WGS sequence"/>
</dbReference>
<evidence type="ECO:0000313" key="8">
    <source>
        <dbReference type="Proteomes" id="UP000284842"/>
    </source>
</evidence>
<accession>A0A409WE00</accession>
<name>A0A409WE00_9AGAR</name>
<gene>
    <name evidence="7" type="ORF">CVT24_012459</name>
</gene>
<evidence type="ECO:0000313" key="7">
    <source>
        <dbReference type="EMBL" id="PPQ76737.1"/>
    </source>
</evidence>
<keyword evidence="1" id="KW-1015">Disulfide bond</keyword>
<dbReference type="InParanoid" id="A0A409WE00"/>
<keyword evidence="5" id="KW-0732">Signal</keyword>
<keyword evidence="8" id="KW-1185">Reference proteome</keyword>
<dbReference type="SUPFAM" id="SSF53474">
    <property type="entry name" value="alpha/beta-Hydrolases"/>
    <property type="match status" value="1"/>
</dbReference>
<organism evidence="7 8">
    <name type="scientific">Panaeolus cyanescens</name>
    <dbReference type="NCBI Taxonomy" id="181874"/>
    <lineage>
        <taxon>Eukaryota</taxon>
        <taxon>Fungi</taxon>
        <taxon>Dikarya</taxon>
        <taxon>Basidiomycota</taxon>
        <taxon>Agaricomycotina</taxon>
        <taxon>Agaricomycetes</taxon>
        <taxon>Agaricomycetidae</taxon>
        <taxon>Agaricales</taxon>
        <taxon>Agaricineae</taxon>
        <taxon>Galeropsidaceae</taxon>
        <taxon>Panaeolus</taxon>
    </lineage>
</organism>
<reference evidence="7 8" key="1">
    <citation type="journal article" date="2018" name="Evol. Lett.">
        <title>Horizontal gene cluster transfer increased hallucinogenic mushroom diversity.</title>
        <authorList>
            <person name="Reynolds H.T."/>
            <person name="Vijayakumar V."/>
            <person name="Gluck-Thaler E."/>
            <person name="Korotkin H.B."/>
            <person name="Matheny P.B."/>
            <person name="Slot J.C."/>
        </authorList>
    </citation>
    <scope>NUCLEOTIDE SEQUENCE [LARGE SCALE GENOMIC DNA]</scope>
    <source>
        <strain evidence="7 8">2629</strain>
    </source>
</reference>
<feature type="chain" id="PRO_5018966751" description="Fungal lipase-type domain-containing protein" evidence="5">
    <location>
        <begin position="22"/>
        <end position="291"/>
    </location>
</feature>
<evidence type="ECO:0000256" key="5">
    <source>
        <dbReference type="SAM" id="SignalP"/>
    </source>
</evidence>
<dbReference type="OrthoDB" id="438440at2759"/>
<dbReference type="Gene3D" id="3.40.50.1820">
    <property type="entry name" value="alpha/beta hydrolase"/>
    <property type="match status" value="1"/>
</dbReference>
<evidence type="ECO:0000259" key="6">
    <source>
        <dbReference type="Pfam" id="PF01764"/>
    </source>
</evidence>
<comment type="similarity">
    <text evidence="2">Belongs to the AB hydrolase superfamily. Lipase family. Class 3 subfamily.</text>
</comment>
<dbReference type="InterPro" id="IPR002921">
    <property type="entry name" value="Fungal_lipase-type"/>
</dbReference>
<dbReference type="InterPro" id="IPR051218">
    <property type="entry name" value="Sec_MonoDiacylglyc_Lipase"/>
</dbReference>
<evidence type="ECO:0000256" key="2">
    <source>
        <dbReference type="ARBA" id="ARBA00043996"/>
    </source>
</evidence>
<dbReference type="InterPro" id="IPR029058">
    <property type="entry name" value="AB_hydrolase_fold"/>
</dbReference>
<evidence type="ECO:0000256" key="4">
    <source>
        <dbReference type="ARBA" id="ARBA00048461"/>
    </source>
</evidence>
<dbReference type="PANTHER" id="PTHR45856:SF24">
    <property type="entry name" value="FUNGAL LIPASE-LIKE DOMAIN-CONTAINING PROTEIN"/>
    <property type="match status" value="1"/>
</dbReference>
<dbReference type="CDD" id="cd00519">
    <property type="entry name" value="Lipase_3"/>
    <property type="match status" value="1"/>
</dbReference>
<comment type="catalytic activity">
    <reaction evidence="3">
        <text>a diacylglycerol + H2O = a monoacylglycerol + a fatty acid + H(+)</text>
        <dbReference type="Rhea" id="RHEA:32731"/>
        <dbReference type="ChEBI" id="CHEBI:15377"/>
        <dbReference type="ChEBI" id="CHEBI:15378"/>
        <dbReference type="ChEBI" id="CHEBI:17408"/>
        <dbReference type="ChEBI" id="CHEBI:18035"/>
        <dbReference type="ChEBI" id="CHEBI:28868"/>
    </reaction>
</comment>
<comment type="catalytic activity">
    <reaction evidence="4">
        <text>a monoacylglycerol + H2O = glycerol + a fatty acid + H(+)</text>
        <dbReference type="Rhea" id="RHEA:15245"/>
        <dbReference type="ChEBI" id="CHEBI:15377"/>
        <dbReference type="ChEBI" id="CHEBI:15378"/>
        <dbReference type="ChEBI" id="CHEBI:17408"/>
        <dbReference type="ChEBI" id="CHEBI:17754"/>
        <dbReference type="ChEBI" id="CHEBI:28868"/>
    </reaction>
</comment>
<dbReference type="Pfam" id="PF01764">
    <property type="entry name" value="Lipase_3"/>
    <property type="match status" value="1"/>
</dbReference>
<dbReference type="AlphaFoldDB" id="A0A409WE00"/>
<feature type="domain" description="Fungal lipase-type" evidence="6">
    <location>
        <begin position="95"/>
        <end position="235"/>
    </location>
</feature>
<sequence length="291" mass="31598">MLSKSFFSLLITAFVFQGSLGSPVETTGAVQLNTNYISPDQVTELTWYFKYASSAYIPFNACPKPNGQTFVTRISNIVTDTQGYIARDDTRKEIIVVFRGSTSPEDFIITDGNIPLVPFLSPGLSAPGDVRVHSGFLIAWNSVATTVIDAVKQQLIGRNGYTIVTVGHSLGGSLASLSAMAMKSNFPDVKVRMYTYGQPRTGNPDYANWVNVLFGTGKAYRVTHTTDPVPHLPEQFMGYAHHGTEYWISHDPADSYSIVSCNPSGEDPTCANSVPLITTALLLTAHLNVSS</sequence>
<dbReference type="PANTHER" id="PTHR45856">
    <property type="entry name" value="ALPHA/BETA-HYDROLASES SUPERFAMILY PROTEIN"/>
    <property type="match status" value="1"/>
</dbReference>
<comment type="caution">
    <text evidence="7">The sequence shown here is derived from an EMBL/GenBank/DDBJ whole genome shotgun (WGS) entry which is preliminary data.</text>
</comment>
<dbReference type="GO" id="GO:0006629">
    <property type="term" value="P:lipid metabolic process"/>
    <property type="evidence" value="ECO:0007669"/>
    <property type="project" value="InterPro"/>
</dbReference>
<proteinExistence type="inferred from homology"/>
<dbReference type="EMBL" id="NHTK01005538">
    <property type="protein sequence ID" value="PPQ76737.1"/>
    <property type="molecule type" value="Genomic_DNA"/>
</dbReference>